<sequence length="61" mass="7204">MTRNTPFGGPITSQRQAFKFMLKKNDALHRRGLLKLHMDQKRKRLIRSQMEANSDVIIRSH</sequence>
<evidence type="ECO:0000313" key="1">
    <source>
        <dbReference type="EMBL" id="CAH1230740.1"/>
    </source>
</evidence>
<protein>
    <submittedName>
        <fullName evidence="1">Uncharacterized protein</fullName>
    </submittedName>
</protein>
<evidence type="ECO:0000313" key="2">
    <source>
        <dbReference type="Proteomes" id="UP000838821"/>
    </source>
</evidence>
<name>A0ABN8HA88_9BACL</name>
<proteinExistence type="predicted"/>
<reference evidence="1" key="1">
    <citation type="submission" date="2022-01" db="EMBL/GenBank/DDBJ databases">
        <authorList>
            <person name="Criscuolo A."/>
        </authorList>
    </citation>
    <scope>NUCLEOTIDE SEQUENCE</scope>
    <source>
        <strain evidence="1">CIP111891</strain>
    </source>
</reference>
<keyword evidence="2" id="KW-1185">Reference proteome</keyword>
<dbReference type="EMBL" id="CAKMMW010000038">
    <property type="protein sequence ID" value="CAH1230740.1"/>
    <property type="molecule type" value="Genomic_DNA"/>
</dbReference>
<dbReference type="Proteomes" id="UP000838821">
    <property type="component" value="Unassembled WGS sequence"/>
</dbReference>
<organism evidence="1 2">
    <name type="scientific">Paenibacillus allorhizoplanae</name>
    <dbReference type="NCBI Taxonomy" id="2905648"/>
    <lineage>
        <taxon>Bacteria</taxon>
        <taxon>Bacillati</taxon>
        <taxon>Bacillota</taxon>
        <taxon>Bacilli</taxon>
        <taxon>Bacillales</taxon>
        <taxon>Paenibacillaceae</taxon>
        <taxon>Paenibacillus</taxon>
    </lineage>
</organism>
<accession>A0ABN8HA88</accession>
<comment type="caution">
    <text evidence="1">The sequence shown here is derived from an EMBL/GenBank/DDBJ whole genome shotgun (WGS) entry which is preliminary data.</text>
</comment>
<gene>
    <name evidence="1" type="ORF">PAECIP111891_06740</name>
</gene>